<keyword evidence="3" id="KW-0203">Cytokinin biosynthesis</keyword>
<dbReference type="RefSeq" id="WP_121098564.1">
    <property type="nucleotide sequence ID" value="NZ_RBII01000001.1"/>
</dbReference>
<dbReference type="Gene3D" id="3.40.50.450">
    <property type="match status" value="1"/>
</dbReference>
<keyword evidence="6" id="KW-1185">Reference proteome</keyword>
<proteinExistence type="inferred from homology"/>
<dbReference type="Proteomes" id="UP000282211">
    <property type="component" value="Unassembled WGS sequence"/>
</dbReference>
<evidence type="ECO:0000256" key="2">
    <source>
        <dbReference type="ARBA" id="ARBA00006763"/>
    </source>
</evidence>
<evidence type="ECO:0000313" key="6">
    <source>
        <dbReference type="Proteomes" id="UP000282211"/>
    </source>
</evidence>
<dbReference type="EMBL" id="RBII01000001">
    <property type="protein sequence ID" value="RKQ70730.1"/>
    <property type="molecule type" value="Genomic_DNA"/>
</dbReference>
<organism evidence="5 6">
    <name type="scientific">Litorimonas taeanensis</name>
    <dbReference type="NCBI Taxonomy" id="568099"/>
    <lineage>
        <taxon>Bacteria</taxon>
        <taxon>Pseudomonadati</taxon>
        <taxon>Pseudomonadota</taxon>
        <taxon>Alphaproteobacteria</taxon>
        <taxon>Maricaulales</taxon>
        <taxon>Robiginitomaculaceae</taxon>
    </lineage>
</organism>
<dbReference type="EC" id="3.2.2.n1" evidence="3"/>
<comment type="catalytic activity">
    <reaction evidence="1">
        <text>AMP + H2O = D-ribose 5-phosphate + adenine</text>
        <dbReference type="Rhea" id="RHEA:20129"/>
        <dbReference type="ChEBI" id="CHEBI:15377"/>
        <dbReference type="ChEBI" id="CHEBI:16708"/>
        <dbReference type="ChEBI" id="CHEBI:78346"/>
        <dbReference type="ChEBI" id="CHEBI:456215"/>
        <dbReference type="EC" id="3.2.2.4"/>
    </reaction>
</comment>
<dbReference type="GO" id="GO:0005829">
    <property type="term" value="C:cytosol"/>
    <property type="evidence" value="ECO:0007669"/>
    <property type="project" value="TreeGrafter"/>
</dbReference>
<gene>
    <name evidence="5" type="ORF">DES40_0029</name>
</gene>
<dbReference type="Pfam" id="PF03641">
    <property type="entry name" value="Lysine_decarbox"/>
    <property type="match status" value="1"/>
</dbReference>
<dbReference type="GO" id="GO:0008714">
    <property type="term" value="F:AMP nucleosidase activity"/>
    <property type="evidence" value="ECO:0007669"/>
    <property type="project" value="UniProtKB-EC"/>
</dbReference>
<dbReference type="InterPro" id="IPR005269">
    <property type="entry name" value="LOG"/>
</dbReference>
<name>A0A420WI87_9PROT</name>
<dbReference type="GO" id="GO:0009691">
    <property type="term" value="P:cytokinin biosynthetic process"/>
    <property type="evidence" value="ECO:0007669"/>
    <property type="project" value="UniProtKB-UniRule"/>
</dbReference>
<comment type="caution">
    <text evidence="5">The sequence shown here is derived from an EMBL/GenBank/DDBJ whole genome shotgun (WGS) entry which is preliminary data.</text>
</comment>
<dbReference type="PANTHER" id="PTHR31223">
    <property type="entry name" value="LOG FAMILY PROTEIN YJL055W"/>
    <property type="match status" value="1"/>
</dbReference>
<sequence>MTKQTENALNAVNSQDEKTSLTLCVFCGAREGYAQNHMALAQHLGREIAHQGHKLVYGGGGLGLMGAVARSAHEHGAPVTGIIPHFLKEAEKTLECVSHKYVETMHERKLAMFEQADAFIVLPGGIGTMEEAVEVFSWLRLNLHEKPLVYLSDTGYWDSLLAAFNHVIDEGFASEETRTDLHSAATVEEALNLVVYEIENPRTRQPIHFDNENYDPETGGVLERG</sequence>
<evidence type="ECO:0000256" key="1">
    <source>
        <dbReference type="ARBA" id="ARBA00000274"/>
    </source>
</evidence>
<accession>A0A420WI87</accession>
<dbReference type="InParanoid" id="A0A420WI87"/>
<dbReference type="OrthoDB" id="9801098at2"/>
<dbReference type="InterPro" id="IPR031100">
    <property type="entry name" value="LOG_fam"/>
</dbReference>
<dbReference type="NCBIfam" id="TIGR00730">
    <property type="entry name" value="Rossman fold protein, TIGR00730 family"/>
    <property type="match status" value="1"/>
</dbReference>
<keyword evidence="3" id="KW-0378">Hydrolase</keyword>
<dbReference type="SUPFAM" id="SSF102405">
    <property type="entry name" value="MCP/YpsA-like"/>
    <property type="match status" value="1"/>
</dbReference>
<evidence type="ECO:0000256" key="4">
    <source>
        <dbReference type="SAM" id="MobiDB-lite"/>
    </source>
</evidence>
<protein>
    <recommendedName>
        <fullName evidence="3">Cytokinin riboside 5'-monophosphate phosphoribohydrolase</fullName>
        <ecNumber evidence="3">3.2.2.n1</ecNumber>
    </recommendedName>
</protein>
<evidence type="ECO:0000256" key="3">
    <source>
        <dbReference type="RuleBase" id="RU363015"/>
    </source>
</evidence>
<evidence type="ECO:0000313" key="5">
    <source>
        <dbReference type="EMBL" id="RKQ70730.1"/>
    </source>
</evidence>
<dbReference type="AlphaFoldDB" id="A0A420WI87"/>
<reference evidence="5 6" key="1">
    <citation type="submission" date="2018-10" db="EMBL/GenBank/DDBJ databases">
        <title>Genomic Encyclopedia of Type Strains, Phase IV (KMG-IV): sequencing the most valuable type-strain genomes for metagenomic binning, comparative biology and taxonomic classification.</title>
        <authorList>
            <person name="Goeker M."/>
        </authorList>
    </citation>
    <scope>NUCLEOTIDE SEQUENCE [LARGE SCALE GENOMIC DNA]</scope>
    <source>
        <strain evidence="5 6">DSM 22008</strain>
    </source>
</reference>
<dbReference type="PANTHER" id="PTHR31223:SF70">
    <property type="entry name" value="LOG FAMILY PROTEIN YJL055W"/>
    <property type="match status" value="1"/>
</dbReference>
<feature type="region of interest" description="Disordered" evidence="4">
    <location>
        <begin position="206"/>
        <end position="225"/>
    </location>
</feature>
<comment type="similarity">
    <text evidence="2 3">Belongs to the LOG family.</text>
</comment>